<proteinExistence type="predicted"/>
<gene>
    <name evidence="1" type="ORF">NDU88_001918</name>
</gene>
<protein>
    <submittedName>
        <fullName evidence="1">Uncharacterized protein</fullName>
    </submittedName>
</protein>
<evidence type="ECO:0000313" key="1">
    <source>
        <dbReference type="EMBL" id="KAJ1135479.1"/>
    </source>
</evidence>
<dbReference type="Proteomes" id="UP001066276">
    <property type="component" value="Chromosome 6"/>
</dbReference>
<comment type="caution">
    <text evidence="1">The sequence shown here is derived from an EMBL/GenBank/DDBJ whole genome shotgun (WGS) entry which is preliminary data.</text>
</comment>
<dbReference type="EMBL" id="JANPWB010000010">
    <property type="protein sequence ID" value="KAJ1135479.1"/>
    <property type="molecule type" value="Genomic_DNA"/>
</dbReference>
<evidence type="ECO:0000313" key="2">
    <source>
        <dbReference type="Proteomes" id="UP001066276"/>
    </source>
</evidence>
<organism evidence="1 2">
    <name type="scientific">Pleurodeles waltl</name>
    <name type="common">Iberian ribbed newt</name>
    <dbReference type="NCBI Taxonomy" id="8319"/>
    <lineage>
        <taxon>Eukaryota</taxon>
        <taxon>Metazoa</taxon>
        <taxon>Chordata</taxon>
        <taxon>Craniata</taxon>
        <taxon>Vertebrata</taxon>
        <taxon>Euteleostomi</taxon>
        <taxon>Amphibia</taxon>
        <taxon>Batrachia</taxon>
        <taxon>Caudata</taxon>
        <taxon>Salamandroidea</taxon>
        <taxon>Salamandridae</taxon>
        <taxon>Pleurodelinae</taxon>
        <taxon>Pleurodeles</taxon>
    </lineage>
</organism>
<name>A0AAV7Q5C4_PLEWA</name>
<accession>A0AAV7Q5C4</accession>
<dbReference type="AlphaFoldDB" id="A0AAV7Q5C4"/>
<keyword evidence="2" id="KW-1185">Reference proteome</keyword>
<reference evidence="1" key="1">
    <citation type="journal article" date="2022" name="bioRxiv">
        <title>Sequencing and chromosome-scale assembly of the giantPleurodeles waltlgenome.</title>
        <authorList>
            <person name="Brown T."/>
            <person name="Elewa A."/>
            <person name="Iarovenko S."/>
            <person name="Subramanian E."/>
            <person name="Araus A.J."/>
            <person name="Petzold A."/>
            <person name="Susuki M."/>
            <person name="Suzuki K.-i.T."/>
            <person name="Hayashi T."/>
            <person name="Toyoda A."/>
            <person name="Oliveira C."/>
            <person name="Osipova E."/>
            <person name="Leigh N.D."/>
            <person name="Simon A."/>
            <person name="Yun M.H."/>
        </authorList>
    </citation>
    <scope>NUCLEOTIDE SEQUENCE</scope>
    <source>
        <strain evidence="1">20211129_DDA</strain>
        <tissue evidence="1">Liver</tissue>
    </source>
</reference>
<sequence length="81" mass="8914">MKATDAHVFKNLPLGMGQYHSKPVTDSAGIIEPESRISKADVKPLLLQPGEALSPSLPRSAIVELLSMKRALLWTQKEDYV</sequence>